<reference evidence="1 2" key="1">
    <citation type="journal article" date="2018" name="Biotechnol. Biofuels">
        <title>Integrative visual omics of the white-rot fungus Polyporus brumalis exposes the biotechnological potential of its oxidative enzymes for delignifying raw plant biomass.</title>
        <authorList>
            <person name="Miyauchi S."/>
            <person name="Rancon A."/>
            <person name="Drula E."/>
            <person name="Hage H."/>
            <person name="Chaduli D."/>
            <person name="Favel A."/>
            <person name="Grisel S."/>
            <person name="Henrissat B."/>
            <person name="Herpoel-Gimbert I."/>
            <person name="Ruiz-Duenas F.J."/>
            <person name="Chevret D."/>
            <person name="Hainaut M."/>
            <person name="Lin J."/>
            <person name="Wang M."/>
            <person name="Pangilinan J."/>
            <person name="Lipzen A."/>
            <person name="Lesage-Meessen L."/>
            <person name="Navarro D."/>
            <person name="Riley R."/>
            <person name="Grigoriev I.V."/>
            <person name="Zhou S."/>
            <person name="Raouche S."/>
            <person name="Rosso M.N."/>
        </authorList>
    </citation>
    <scope>NUCLEOTIDE SEQUENCE [LARGE SCALE GENOMIC DNA]</scope>
    <source>
        <strain evidence="1 2">BRFM 1820</strain>
    </source>
</reference>
<dbReference type="AlphaFoldDB" id="A0A371DNT5"/>
<evidence type="ECO:0000313" key="2">
    <source>
        <dbReference type="Proteomes" id="UP000256964"/>
    </source>
</evidence>
<dbReference type="EMBL" id="KZ857385">
    <property type="protein sequence ID" value="RDX54162.1"/>
    <property type="molecule type" value="Genomic_DNA"/>
</dbReference>
<proteinExistence type="predicted"/>
<protein>
    <recommendedName>
        <fullName evidence="3">BTB domain-containing protein</fullName>
    </recommendedName>
</protein>
<accession>A0A371DNT5</accession>
<evidence type="ECO:0008006" key="3">
    <source>
        <dbReference type="Google" id="ProtNLM"/>
    </source>
</evidence>
<keyword evidence="2" id="KW-1185">Reference proteome</keyword>
<name>A0A371DNT5_9APHY</name>
<gene>
    <name evidence="1" type="ORF">OH76DRAFT_1539177</name>
</gene>
<dbReference type="Proteomes" id="UP000256964">
    <property type="component" value="Unassembled WGS sequence"/>
</dbReference>
<evidence type="ECO:0000313" key="1">
    <source>
        <dbReference type="EMBL" id="RDX54162.1"/>
    </source>
</evidence>
<sequence length="323" mass="34950">MNSLDPSDLVDLDYDLANTIVTRADASAGCEQPVTRAAGALAPALLAHAPFPDISPALPAFGPAFEVGGALPDIQFVTVDNGRFYAHRGLLRYVSSDAFGGLLAGRDECIHVPETSVIFAIALHVTYGLSCAHLTNTTLETIESVMEVLSKYSIPLQSFAALNKPLFQLILSQASYYPIDAYALAAHYGLQDLAVAVSAHLLAYDLSGLTDELCVKMGAVHIKLLFDLHQTRRSALKTIVMNPPKMHQPNLACGSREQQELTLAWAFAAAEMAWNAPSSTSTHMLQATFERAATDISCGECRTMLRTRIQEAMEEWSAVPRTI</sequence>
<dbReference type="OrthoDB" id="3265815at2759"/>
<dbReference type="STRING" id="139420.A0A371DNT5"/>
<organism evidence="1 2">
    <name type="scientific">Lentinus brumalis</name>
    <dbReference type="NCBI Taxonomy" id="2498619"/>
    <lineage>
        <taxon>Eukaryota</taxon>
        <taxon>Fungi</taxon>
        <taxon>Dikarya</taxon>
        <taxon>Basidiomycota</taxon>
        <taxon>Agaricomycotina</taxon>
        <taxon>Agaricomycetes</taxon>
        <taxon>Polyporales</taxon>
        <taxon>Polyporaceae</taxon>
        <taxon>Lentinus</taxon>
    </lineage>
</organism>